<evidence type="ECO:0000256" key="1">
    <source>
        <dbReference type="SAM" id="Coils"/>
    </source>
</evidence>
<keyword evidence="1" id="KW-0175">Coiled coil</keyword>
<dbReference type="EMBL" id="JASUZV010000001">
    <property type="protein sequence ID" value="MDL5042756.1"/>
    <property type="molecule type" value="Genomic_DNA"/>
</dbReference>
<evidence type="ECO:0000313" key="7">
    <source>
        <dbReference type="Proteomes" id="UP001529255"/>
    </source>
</evidence>
<feature type="compositionally biased region" description="Low complexity" evidence="2">
    <location>
        <begin position="495"/>
        <end position="504"/>
    </location>
</feature>
<keyword evidence="4" id="KW-0732">Signal</keyword>
<feature type="transmembrane region" description="Helical" evidence="3">
    <location>
        <begin position="802"/>
        <end position="826"/>
    </location>
</feature>
<accession>A0ABT7LQ28</accession>
<organism evidence="6 7">
    <name type="scientific">Streptococcus raffinosi</name>
    <dbReference type="NCBI Taxonomy" id="3053355"/>
    <lineage>
        <taxon>Bacteria</taxon>
        <taxon>Bacillati</taxon>
        <taxon>Bacillota</taxon>
        <taxon>Bacilli</taxon>
        <taxon>Lactobacillales</taxon>
        <taxon>Streptococcaceae</taxon>
        <taxon>Streptococcus</taxon>
    </lineage>
</organism>
<evidence type="ECO:0000256" key="2">
    <source>
        <dbReference type="SAM" id="MobiDB-lite"/>
    </source>
</evidence>
<dbReference type="RefSeq" id="WP_285955389.1">
    <property type="nucleotide sequence ID" value="NZ_JASUZV010000001.1"/>
</dbReference>
<keyword evidence="3" id="KW-0812">Transmembrane</keyword>
<keyword evidence="3" id="KW-0472">Membrane</keyword>
<evidence type="ECO:0000256" key="3">
    <source>
        <dbReference type="SAM" id="Phobius"/>
    </source>
</evidence>
<feature type="domain" description="Glucan-binding protein C/Surface antigen I/II V-domain" evidence="5">
    <location>
        <begin position="234"/>
        <end position="431"/>
    </location>
</feature>
<sequence>MKRKHYQSLGIGLFSSLLLLTPQVLAEEITTPPTTPATDAVATTDEATTAETSHNYTDSSQLNQAISEAVTEGITALETKEETFDTTQEAQADYTEQIEMVNEVTKEYREAKSAYQKAEQDYQNYQKQEQDYQDEFVKYQDYQKKVHQYYIDQKTYNLAKARYDEDYNTALGNTNKTGYLPEVLAQNLIFRSEPNATQTFTGNIIPDEILETVVKDSHGWMDPGTVTAYAPGQTVITTGRWNTALMDIGDTVVVDYSNLEHSSFSGYQLKRVRFTYRLIDTTHYSGKVIFQAIDDPTVTSYTHIYNKDGVTQSSFEMEMTVQFYDAAGKEILPTKDNYALTSFASINSLNGEGEFVGNYNGRFIPINGSTITVQDNYALNYSSVPQASLASDWDSETSPDAYIGAIVGKSTERIRFHFGNSNGFADWFAFNSDVKVKGGILNPPTPPTAPAFMAKPIAPKKVEKPQAILTPIILYHNNKVVPKPAPTPQKDNTPKKPTQKSSPKVTITPTYQRQNNVVSRLYTYAKPNFGSGQVITRTVSPTYTGTLPHPTITTQPSVKESSSIETQIPKKNSVSKEKDWFGINTGIINTLEDGPQQTDLIAFIKKIGEEAKKKNGNNTNAINRDIALTLASPSYREDFLQNLYNTYKGTTLDIPDNVKTTIRKNHSDGKIDFAHVMTTLASLEQQKFSDEAMKYVSSRSLLYPSFLGSNPLFEIYNNDNKRNNILQQNSLVGDLLTSMPETDIFTDMDAIILARHPDYKDLPLDERILKYYGQKDLDSKRKELFLEVYGKNQGKDKGEAQLASFMEIVSAFLTVGGVGALFYSVFKGKNKDIGKNIHKLDTVLYDGNIDKFLKHPLKTTASAVAKTVNKKVIKPVVNKVQKINNKFIKPVIQSVKKTSTKVWNATKTLVTKTVPKTINKKIIKPVVNTAKKVNNKFINVVQSIKKTTTKAWNATKTFVTKTVPKTINKKIIKPVVNTAKKINNKFINVVQSIKKTTTKAWNATKTFVTKTGPKSVKKAVKKIVKTIKKAFTPKKKSIKKRRR</sequence>
<proteinExistence type="predicted"/>
<feature type="region of interest" description="Disordered" evidence="2">
    <location>
        <begin position="479"/>
        <end position="506"/>
    </location>
</feature>
<dbReference type="Pfam" id="PF08363">
    <property type="entry name" value="GbpC"/>
    <property type="match status" value="1"/>
</dbReference>
<keyword evidence="3" id="KW-1133">Transmembrane helix</keyword>
<evidence type="ECO:0000259" key="5">
    <source>
        <dbReference type="Pfam" id="PF08363"/>
    </source>
</evidence>
<evidence type="ECO:0000313" key="6">
    <source>
        <dbReference type="EMBL" id="MDL5042756.1"/>
    </source>
</evidence>
<dbReference type="SUPFAM" id="SSF74914">
    <property type="entry name" value="V-region of surface antigen I/II (SA I/II, PAC)"/>
    <property type="match status" value="1"/>
</dbReference>
<feature type="chain" id="PRO_5046783608" evidence="4">
    <location>
        <begin position="27"/>
        <end position="1043"/>
    </location>
</feature>
<dbReference type="InterPro" id="IPR013574">
    <property type="entry name" value="Glucan-bd_C/Surface_Ag-I/II_V"/>
</dbReference>
<dbReference type="Gene3D" id="2.60.530.10">
    <property type="entry name" value="Major cell-surface adhesin PAc"/>
    <property type="match status" value="1"/>
</dbReference>
<comment type="caution">
    <text evidence="6">The sequence shown here is derived from an EMBL/GenBank/DDBJ whole genome shotgun (WGS) entry which is preliminary data.</text>
</comment>
<keyword evidence="7" id="KW-1185">Reference proteome</keyword>
<protein>
    <submittedName>
        <fullName evidence="6">GbpC/Spa domain-containing protein</fullName>
    </submittedName>
</protein>
<reference evidence="6 7" key="1">
    <citation type="submission" date="2023-06" db="EMBL/GenBank/DDBJ databases">
        <title>A potential novel species of Streptococcus isolated from human milk sample.</title>
        <authorList>
            <person name="Nguyen H.V."/>
            <person name="Trinh A.T.V."/>
            <person name="Hoang A.T.L."/>
            <person name="Bui L.N.H."/>
            <person name="Tran Q.T.L."/>
            <person name="Trinh T."/>
        </authorList>
    </citation>
    <scope>NUCLEOTIDE SEQUENCE [LARGE SCALE GENOMIC DNA]</scope>
    <source>
        <strain evidence="6 7">VTCC 12812</strain>
    </source>
</reference>
<name>A0ABT7LQ28_9STRE</name>
<dbReference type="Proteomes" id="UP001529255">
    <property type="component" value="Unassembled WGS sequence"/>
</dbReference>
<dbReference type="InterPro" id="IPR036234">
    <property type="entry name" value="SA_I/II_PAC_V_sf"/>
</dbReference>
<feature type="coiled-coil region" evidence="1">
    <location>
        <begin position="101"/>
        <end position="135"/>
    </location>
</feature>
<evidence type="ECO:0000256" key="4">
    <source>
        <dbReference type="SAM" id="SignalP"/>
    </source>
</evidence>
<feature type="signal peptide" evidence="4">
    <location>
        <begin position="1"/>
        <end position="26"/>
    </location>
</feature>
<gene>
    <name evidence="6" type="ORF">QRD39_01360</name>
</gene>